<keyword evidence="2" id="KW-0732">Signal</keyword>
<evidence type="ECO:0000256" key="2">
    <source>
        <dbReference type="SAM" id="SignalP"/>
    </source>
</evidence>
<evidence type="ECO:0000313" key="4">
    <source>
        <dbReference type="Proteomes" id="UP000030170"/>
    </source>
</evidence>
<evidence type="ECO:0008006" key="5">
    <source>
        <dbReference type="Google" id="ProtNLM"/>
    </source>
</evidence>
<dbReference type="PROSITE" id="PS51257">
    <property type="entry name" value="PROKAR_LIPOPROTEIN"/>
    <property type="match status" value="1"/>
</dbReference>
<dbReference type="RefSeq" id="WP_036533234.1">
    <property type="nucleotide sequence ID" value="NZ_JJML01000021.1"/>
</dbReference>
<dbReference type="EMBL" id="JJML01000021">
    <property type="protein sequence ID" value="KGF72659.1"/>
    <property type="molecule type" value="Genomic_DNA"/>
</dbReference>
<name>A0A098TK24_9CYAN</name>
<comment type="caution">
    <text evidence="3">The sequence shown here is derived from an EMBL/GenBank/DDBJ whole genome shotgun (WGS) entry which is preliminary data.</text>
</comment>
<dbReference type="STRING" id="1497020.DO97_06970"/>
<feature type="region of interest" description="Disordered" evidence="1">
    <location>
        <begin position="29"/>
        <end position="51"/>
    </location>
</feature>
<feature type="chain" id="PRO_5001941075" description="YtkA-like domain-containing protein" evidence="2">
    <location>
        <begin position="29"/>
        <end position="169"/>
    </location>
</feature>
<feature type="signal peptide" evidence="2">
    <location>
        <begin position="1"/>
        <end position="28"/>
    </location>
</feature>
<proteinExistence type="predicted"/>
<gene>
    <name evidence="3" type="ORF">DO97_06970</name>
</gene>
<reference evidence="3 4" key="1">
    <citation type="journal article" date="2014" name="Mol. Ecol.">
        <title>Evolution of Synechococcus.</title>
        <authorList>
            <person name="Dvorak P."/>
            <person name="Casamatta D."/>
            <person name="Hasler P."/>
            <person name="Poulickova A."/>
            <person name="Ondrej V."/>
            <person name="Sanges R."/>
        </authorList>
    </citation>
    <scope>NUCLEOTIDE SEQUENCE [LARGE SCALE GENOMIC DNA]</scope>
    <source>
        <strain evidence="3 4">CAUP A 1101</strain>
    </source>
</reference>
<dbReference type="Proteomes" id="UP000030170">
    <property type="component" value="Unassembled WGS sequence"/>
</dbReference>
<evidence type="ECO:0000313" key="3">
    <source>
        <dbReference type="EMBL" id="KGF72659.1"/>
    </source>
</evidence>
<protein>
    <recommendedName>
        <fullName evidence="5">YtkA-like domain-containing protein</fullName>
    </recommendedName>
</protein>
<evidence type="ECO:0000256" key="1">
    <source>
        <dbReference type="SAM" id="MobiDB-lite"/>
    </source>
</evidence>
<organism evidence="3 4">
    <name type="scientific">Neosynechococcus sphagnicola sy1</name>
    <dbReference type="NCBI Taxonomy" id="1497020"/>
    <lineage>
        <taxon>Bacteria</taxon>
        <taxon>Bacillati</taxon>
        <taxon>Cyanobacteriota</taxon>
        <taxon>Cyanophyceae</taxon>
        <taxon>Neosynechococcales</taxon>
        <taxon>Neosynechococcaceae</taxon>
        <taxon>Neosynechococcus</taxon>
    </lineage>
</organism>
<dbReference type="AlphaFoldDB" id="A0A098TK24"/>
<sequence length="169" mass="18492">MRSYQTLLISVSSVGLLFLVACSSGKQTANTASSPAASPSVTASIPTNQTIGKLDADREDKDHGEARHNGQVIETGDYHLEFVPEKEDNAIHLDFYLLQDENHDPIKNAKVTAQVQLPDGSQKAIDLKYDAQDKHYTGILPETASGDYKVTILSDINGEKVNGRFSFKR</sequence>
<keyword evidence="4" id="KW-1185">Reference proteome</keyword>
<accession>A0A098TK24</accession>
<feature type="compositionally biased region" description="Low complexity" evidence="1">
    <location>
        <begin position="29"/>
        <end position="47"/>
    </location>
</feature>
<dbReference type="OrthoDB" id="563554at2"/>